<feature type="compositionally biased region" description="Basic and acidic residues" evidence="7">
    <location>
        <begin position="391"/>
        <end position="402"/>
    </location>
</feature>
<evidence type="ECO:0000256" key="7">
    <source>
        <dbReference type="SAM" id="MobiDB-lite"/>
    </source>
</evidence>
<gene>
    <name evidence="8" type="ORF">QBC46DRAFT_384714</name>
</gene>
<comment type="similarity">
    <text evidence="2">Belongs to the TFIIF alpha subunit family.</text>
</comment>
<dbReference type="GO" id="GO:0016251">
    <property type="term" value="F:RNA polymerase II general transcription initiation factor activity"/>
    <property type="evidence" value="ECO:0007669"/>
    <property type="project" value="TreeGrafter"/>
</dbReference>
<feature type="compositionally biased region" description="Basic and acidic residues" evidence="7">
    <location>
        <begin position="472"/>
        <end position="492"/>
    </location>
</feature>
<feature type="compositionally biased region" description="Acidic residues" evidence="7">
    <location>
        <begin position="365"/>
        <end position="390"/>
    </location>
</feature>
<dbReference type="EMBL" id="MU853793">
    <property type="protein sequence ID" value="KAK3940659.1"/>
    <property type="molecule type" value="Genomic_DNA"/>
</dbReference>
<comment type="caution">
    <text evidence="8">The sequence shown here is derived from an EMBL/GenBank/DDBJ whole genome shotgun (WGS) entry which is preliminary data.</text>
</comment>
<name>A0AAN6N7N2_9PEZI</name>
<evidence type="ECO:0008006" key="10">
    <source>
        <dbReference type="Google" id="ProtNLM"/>
    </source>
</evidence>
<feature type="region of interest" description="Disordered" evidence="7">
    <location>
        <begin position="330"/>
        <end position="646"/>
    </location>
</feature>
<feature type="region of interest" description="Disordered" evidence="7">
    <location>
        <begin position="703"/>
        <end position="722"/>
    </location>
</feature>
<dbReference type="GO" id="GO:0003677">
    <property type="term" value="F:DNA binding"/>
    <property type="evidence" value="ECO:0007669"/>
    <property type="project" value="UniProtKB-KW"/>
</dbReference>
<accession>A0AAN6N7N2</accession>
<feature type="region of interest" description="Disordered" evidence="7">
    <location>
        <begin position="1"/>
        <end position="67"/>
    </location>
</feature>
<feature type="compositionally biased region" description="Basic and acidic residues" evidence="7">
    <location>
        <begin position="432"/>
        <end position="448"/>
    </location>
</feature>
<evidence type="ECO:0000256" key="1">
    <source>
        <dbReference type="ARBA" id="ARBA00004123"/>
    </source>
</evidence>
<dbReference type="GO" id="GO:0005674">
    <property type="term" value="C:transcription factor TFIIF complex"/>
    <property type="evidence" value="ECO:0007669"/>
    <property type="project" value="TreeGrafter"/>
</dbReference>
<organism evidence="8 9">
    <name type="scientific">Diplogelasinospora grovesii</name>
    <dbReference type="NCBI Taxonomy" id="303347"/>
    <lineage>
        <taxon>Eukaryota</taxon>
        <taxon>Fungi</taxon>
        <taxon>Dikarya</taxon>
        <taxon>Ascomycota</taxon>
        <taxon>Pezizomycotina</taxon>
        <taxon>Sordariomycetes</taxon>
        <taxon>Sordariomycetidae</taxon>
        <taxon>Sordariales</taxon>
        <taxon>Diplogelasinosporaceae</taxon>
        <taxon>Diplogelasinospora</taxon>
    </lineage>
</organism>
<evidence type="ECO:0000256" key="5">
    <source>
        <dbReference type="ARBA" id="ARBA00023163"/>
    </source>
</evidence>
<dbReference type="InterPro" id="IPR008851">
    <property type="entry name" value="TFIIF-alpha"/>
</dbReference>
<feature type="compositionally biased region" description="Polar residues" evidence="7">
    <location>
        <begin position="493"/>
        <end position="510"/>
    </location>
</feature>
<feature type="compositionally biased region" description="Basic and acidic residues" evidence="7">
    <location>
        <begin position="209"/>
        <end position="232"/>
    </location>
</feature>
<evidence type="ECO:0000313" key="8">
    <source>
        <dbReference type="EMBL" id="KAK3940659.1"/>
    </source>
</evidence>
<evidence type="ECO:0000313" key="9">
    <source>
        <dbReference type="Proteomes" id="UP001303473"/>
    </source>
</evidence>
<keyword evidence="9" id="KW-1185">Reference proteome</keyword>
<dbReference type="GO" id="GO:0001096">
    <property type="term" value="F:TFIIF-class transcription factor complex binding"/>
    <property type="evidence" value="ECO:0007669"/>
    <property type="project" value="TreeGrafter"/>
</dbReference>
<keyword evidence="4" id="KW-0238">DNA-binding</keyword>
<feature type="compositionally biased region" description="Basic and acidic residues" evidence="7">
    <location>
        <begin position="181"/>
        <end position="195"/>
    </location>
</feature>
<dbReference type="InterPro" id="IPR011039">
    <property type="entry name" value="TFIIF_interaction"/>
</dbReference>
<sequence length="722" mass="79612">MSDHPSIAPNGPKAPPAGAPLPRRRPKPKVDPLVARKKKPIPKPTLWKPTALTKGVPESGIDQPPPSKLAVAKMTFEEQGKAKLRQIEAKRAQNGGWSEKPPAACAEFPLVTTKRAIMENIRYHVMRLNRGRGDAPLDVTNQDQFPRPVTLHRRDPRAPPAHRMMIKEELDSANPADEAEAERLRQEKADREAQRASDLAQIAPVSKPNEPKKQQNSKKEKASSYYGRHSEAQVKQSGLRYEETLPWHLEDADGKAGVWVGSYIAGLSDVNCALVIDGASFRMIPVERYYRFDEKPRFDTLSLDDAENLMSKTRDVKRWVMIDREKQASEKEKDETRQFLRGRPRVKMESVTSRMAPKTERQDDFELDVSGDEFQDDDETPGFEADDEDSKESKDRLRRDHLGANLFGDAEEDKVEQEAREEELDKLKRKTIGKETVKKLMKLEHAMDYDTDSEEDEKNPFTDSSESESESEEKKDEAKKEEDAKKPGDSKDQTASGSNTKGNTTPSGRQKTTDLLKKGNKLKRPGSPNQSETSADESSRKKLKTGKATASMVPSRSGTPLPGRPKGAVGGATSDGEATGGEGSDGGLKLKKKIKLKPNSIGSGANGTPVGSRASSPNPPNNQGLSPTKLDSSNTPRESPAPASISGAPKIELWEIVDLLAAQDGITLGNLMRKFNGRVDAAGNVTKGEWIQMVRQVANMSPDKLMRPKPGVTTMYPKPPGM</sequence>
<feature type="compositionally biased region" description="Polar residues" evidence="7">
    <location>
        <begin position="613"/>
        <end position="637"/>
    </location>
</feature>
<dbReference type="GO" id="GO:0006367">
    <property type="term" value="P:transcription initiation at RNA polymerase II promoter"/>
    <property type="evidence" value="ECO:0007669"/>
    <property type="project" value="InterPro"/>
</dbReference>
<dbReference type="PANTHER" id="PTHR13011">
    <property type="entry name" value="TFIIF-ALPHA"/>
    <property type="match status" value="1"/>
</dbReference>
<dbReference type="GO" id="GO:0032968">
    <property type="term" value="P:positive regulation of transcription elongation by RNA polymerase II"/>
    <property type="evidence" value="ECO:0007669"/>
    <property type="project" value="InterPro"/>
</dbReference>
<evidence type="ECO:0000256" key="2">
    <source>
        <dbReference type="ARBA" id="ARBA00005249"/>
    </source>
</evidence>
<feature type="region of interest" description="Disordered" evidence="7">
    <location>
        <begin position="139"/>
        <end position="233"/>
    </location>
</feature>
<dbReference type="SUPFAM" id="SSF50916">
    <property type="entry name" value="Rap30/74 interaction domains"/>
    <property type="match status" value="1"/>
</dbReference>
<proteinExistence type="inferred from homology"/>
<feature type="compositionally biased region" description="Acidic residues" evidence="7">
    <location>
        <begin position="409"/>
        <end position="424"/>
    </location>
</feature>
<dbReference type="AlphaFoldDB" id="A0AAN6N7N2"/>
<keyword evidence="3" id="KW-0805">Transcription regulation</keyword>
<dbReference type="PANTHER" id="PTHR13011:SF0">
    <property type="entry name" value="GENERAL TRANSCRIPTION FACTOR IIF SUBUNIT 1"/>
    <property type="match status" value="1"/>
</dbReference>
<comment type="subcellular location">
    <subcellularLocation>
        <location evidence="1">Nucleus</location>
    </subcellularLocation>
</comment>
<keyword evidence="6" id="KW-0539">Nucleus</keyword>
<evidence type="ECO:0000256" key="3">
    <source>
        <dbReference type="ARBA" id="ARBA00023015"/>
    </source>
</evidence>
<dbReference type="Proteomes" id="UP001303473">
    <property type="component" value="Unassembled WGS sequence"/>
</dbReference>
<evidence type="ECO:0000256" key="4">
    <source>
        <dbReference type="ARBA" id="ARBA00023125"/>
    </source>
</evidence>
<reference evidence="9" key="1">
    <citation type="journal article" date="2023" name="Mol. Phylogenet. Evol.">
        <title>Genome-scale phylogeny and comparative genomics of the fungal order Sordariales.</title>
        <authorList>
            <person name="Hensen N."/>
            <person name="Bonometti L."/>
            <person name="Westerberg I."/>
            <person name="Brannstrom I.O."/>
            <person name="Guillou S."/>
            <person name="Cros-Aarteil S."/>
            <person name="Calhoun S."/>
            <person name="Haridas S."/>
            <person name="Kuo A."/>
            <person name="Mondo S."/>
            <person name="Pangilinan J."/>
            <person name="Riley R."/>
            <person name="LaButti K."/>
            <person name="Andreopoulos B."/>
            <person name="Lipzen A."/>
            <person name="Chen C."/>
            <person name="Yan M."/>
            <person name="Daum C."/>
            <person name="Ng V."/>
            <person name="Clum A."/>
            <person name="Steindorff A."/>
            <person name="Ohm R.A."/>
            <person name="Martin F."/>
            <person name="Silar P."/>
            <person name="Natvig D.O."/>
            <person name="Lalanne C."/>
            <person name="Gautier V."/>
            <person name="Ament-Velasquez S.L."/>
            <person name="Kruys A."/>
            <person name="Hutchinson M.I."/>
            <person name="Powell A.J."/>
            <person name="Barry K."/>
            <person name="Miller A.N."/>
            <person name="Grigoriev I.V."/>
            <person name="Debuchy R."/>
            <person name="Gladieux P."/>
            <person name="Hiltunen Thoren M."/>
            <person name="Johannesson H."/>
        </authorList>
    </citation>
    <scope>NUCLEOTIDE SEQUENCE [LARGE SCALE GENOMIC DNA]</scope>
    <source>
        <strain evidence="9">CBS 340.73</strain>
    </source>
</reference>
<protein>
    <recommendedName>
        <fullName evidence="10">Transcription initiation factor IIF subunit alpha</fullName>
    </recommendedName>
</protein>
<keyword evidence="5" id="KW-0804">Transcription</keyword>
<evidence type="ECO:0000256" key="6">
    <source>
        <dbReference type="ARBA" id="ARBA00023242"/>
    </source>
</evidence>